<name>A0A502D4E5_9MICO</name>
<dbReference type="EMBL" id="RCZM01000001">
    <property type="protein sequence ID" value="TPG19702.1"/>
    <property type="molecule type" value="Genomic_DNA"/>
</dbReference>
<dbReference type="GO" id="GO:0016020">
    <property type="term" value="C:membrane"/>
    <property type="evidence" value="ECO:0007669"/>
    <property type="project" value="InterPro"/>
</dbReference>
<dbReference type="OrthoDB" id="4350157at2"/>
<accession>A0A502D4E5</accession>
<gene>
    <name evidence="1" type="ORF">EAH86_04500</name>
</gene>
<organism evidence="1 2">
    <name type="scientific">Pedococcus bigeumensis</name>
    <dbReference type="NCBI Taxonomy" id="433644"/>
    <lineage>
        <taxon>Bacteria</taxon>
        <taxon>Bacillati</taxon>
        <taxon>Actinomycetota</taxon>
        <taxon>Actinomycetes</taxon>
        <taxon>Micrococcales</taxon>
        <taxon>Intrasporangiaceae</taxon>
        <taxon>Pedococcus</taxon>
    </lineage>
</organism>
<dbReference type="RefSeq" id="WP_140737355.1">
    <property type="nucleotide sequence ID" value="NZ_RCZM01000001.1"/>
</dbReference>
<sequence length="313" mass="31646">MIDFRYHLVSIVSIFMALAVGIVLGAGPLKEDIGNTLTSEVKNLRADKASLRSDLDLAEKGTKARDEFTTASNRSLLAERLKDTTVTLVVLPGADSNLVKATQGTLAAAGAVIGSTVSVQDNWIDPEKAAFRATLGQQLASQVGVPIDQSGADVVNAVLARSVLAKAGSTAAGAAAALEGLRTGDLIRYTPGDVKVASVAVVVAGPVTGSDSGVREARATGLSRLAGALDAAGAGAVLIAQSESPGATNATSVISTSREDGDQSKVLSTVDDGELPMGQASLVFGLLEQEAGKSGQYGLASDAAATFPQLATK</sequence>
<dbReference type="Pfam" id="PF11382">
    <property type="entry name" value="MctB"/>
    <property type="match status" value="1"/>
</dbReference>
<comment type="caution">
    <text evidence="1">The sequence shown here is derived from an EMBL/GenBank/DDBJ whole genome shotgun (WGS) entry which is preliminary data.</text>
</comment>
<evidence type="ECO:0000313" key="1">
    <source>
        <dbReference type="EMBL" id="TPG19702.1"/>
    </source>
</evidence>
<dbReference type="Proteomes" id="UP000317722">
    <property type="component" value="Unassembled WGS sequence"/>
</dbReference>
<dbReference type="GO" id="GO:0055070">
    <property type="term" value="P:copper ion homeostasis"/>
    <property type="evidence" value="ECO:0007669"/>
    <property type="project" value="InterPro"/>
</dbReference>
<dbReference type="InterPro" id="IPR021522">
    <property type="entry name" value="MctB"/>
</dbReference>
<dbReference type="AlphaFoldDB" id="A0A502D4E5"/>
<keyword evidence="2" id="KW-1185">Reference proteome</keyword>
<proteinExistence type="predicted"/>
<reference evidence="1 2" key="1">
    <citation type="journal article" date="2019" name="Environ. Microbiol.">
        <title>Species interactions and distinct microbial communities in high Arctic permafrost affected cryosols are associated with the CH4 and CO2 gas fluxes.</title>
        <authorList>
            <person name="Altshuler I."/>
            <person name="Hamel J."/>
            <person name="Turney S."/>
            <person name="Magnuson E."/>
            <person name="Levesque R."/>
            <person name="Greer C."/>
            <person name="Whyte L.G."/>
        </authorList>
    </citation>
    <scope>NUCLEOTIDE SEQUENCE [LARGE SCALE GENOMIC DNA]</scope>
    <source>
        <strain evidence="1 2">S9.3A</strain>
    </source>
</reference>
<protein>
    <submittedName>
        <fullName evidence="1">Copper transporter</fullName>
    </submittedName>
</protein>
<evidence type="ECO:0000313" key="2">
    <source>
        <dbReference type="Proteomes" id="UP000317722"/>
    </source>
</evidence>